<protein>
    <recommendedName>
        <fullName evidence="3">Phage major capsid protein, HK97 family</fullName>
    </recommendedName>
</protein>
<gene>
    <name evidence="1" type="ORF">QT711_03125</name>
</gene>
<evidence type="ECO:0008006" key="3">
    <source>
        <dbReference type="Google" id="ProtNLM"/>
    </source>
</evidence>
<name>A0ABU4G9A7_9BACL</name>
<dbReference type="Pfam" id="PF25209">
    <property type="entry name" value="Phage_capsid_4"/>
    <property type="match status" value="1"/>
</dbReference>
<dbReference type="Gene3D" id="3.30.2400.10">
    <property type="entry name" value="Major capsid protein gp5"/>
    <property type="match status" value="1"/>
</dbReference>
<dbReference type="RefSeq" id="WP_317942056.1">
    <property type="nucleotide sequence ID" value="NZ_JAUBDI010000002.1"/>
</dbReference>
<evidence type="ECO:0000313" key="2">
    <source>
        <dbReference type="Proteomes" id="UP001282284"/>
    </source>
</evidence>
<reference evidence="1 2" key="1">
    <citation type="submission" date="2023-06" db="EMBL/GenBank/DDBJ databases">
        <title>Sporosarcina sp. nov., isolated from Korean traditional fermented seafood 'Jeotgal'.</title>
        <authorList>
            <person name="Yang A.I."/>
            <person name="Shin N.-R."/>
        </authorList>
    </citation>
    <scope>NUCLEOTIDE SEQUENCE [LARGE SCALE GENOMIC DNA]</scope>
    <source>
        <strain evidence="1 2">KCTC13119</strain>
    </source>
</reference>
<dbReference type="EMBL" id="JAUBDI010000002">
    <property type="protein sequence ID" value="MDW0112162.1"/>
    <property type="molecule type" value="Genomic_DNA"/>
</dbReference>
<organism evidence="1 2">
    <name type="scientific">Sporosarcina saromensis</name>
    <dbReference type="NCBI Taxonomy" id="359365"/>
    <lineage>
        <taxon>Bacteria</taxon>
        <taxon>Bacillati</taxon>
        <taxon>Bacillota</taxon>
        <taxon>Bacilli</taxon>
        <taxon>Bacillales</taxon>
        <taxon>Caryophanaceae</taxon>
        <taxon>Sporosarcina</taxon>
    </lineage>
</organism>
<proteinExistence type="predicted"/>
<dbReference type="SUPFAM" id="SSF56563">
    <property type="entry name" value="Major capsid protein gp5"/>
    <property type="match status" value="1"/>
</dbReference>
<dbReference type="Gene3D" id="3.30.2320.10">
    <property type="entry name" value="hypothetical protein PF0899 domain"/>
    <property type="match status" value="1"/>
</dbReference>
<sequence length="260" mass="27660">MPNNVFIPELLSVGVTEKLGKAIKLYNIVNVENLGEKTEGDTVKFISTEYIGDAGVVLAGTEIPKADFTDTTKSAPVKKYAKGVIFTEEEIMSGFGDVQGRAENQIAKSVAAGVENALFAELKAIAGAMAHAATKFDVDEIGQALVKFGEDIDDEKYLLVSPVDFANLRKDPNFIVKTNEKVDSVGEIFGCTVVVSGRVAANEAFIVKLDALTVALKQDVKIKVQEEADDDTVLVNGRTHAAVALTDEAGAIKITVTPAP</sequence>
<dbReference type="Proteomes" id="UP001282284">
    <property type="component" value="Unassembled WGS sequence"/>
</dbReference>
<keyword evidence="2" id="KW-1185">Reference proteome</keyword>
<accession>A0ABU4G9A7</accession>
<comment type="caution">
    <text evidence="1">The sequence shown here is derived from an EMBL/GenBank/DDBJ whole genome shotgun (WGS) entry which is preliminary data.</text>
</comment>
<evidence type="ECO:0000313" key="1">
    <source>
        <dbReference type="EMBL" id="MDW0112162.1"/>
    </source>
</evidence>